<protein>
    <submittedName>
        <fullName evidence="1">Uncharacterized protein</fullName>
    </submittedName>
</protein>
<proteinExistence type="predicted"/>
<dbReference type="EMBL" id="HACA01003022">
    <property type="protein sequence ID" value="CDW20383.1"/>
    <property type="molecule type" value="Transcribed_RNA"/>
</dbReference>
<name>A0A0K2T2Y8_LEPSM</name>
<organism evidence="1">
    <name type="scientific">Lepeophtheirus salmonis</name>
    <name type="common">Salmon louse</name>
    <name type="synonym">Caligus salmonis</name>
    <dbReference type="NCBI Taxonomy" id="72036"/>
    <lineage>
        <taxon>Eukaryota</taxon>
        <taxon>Metazoa</taxon>
        <taxon>Ecdysozoa</taxon>
        <taxon>Arthropoda</taxon>
        <taxon>Crustacea</taxon>
        <taxon>Multicrustacea</taxon>
        <taxon>Hexanauplia</taxon>
        <taxon>Copepoda</taxon>
        <taxon>Siphonostomatoida</taxon>
        <taxon>Caligidae</taxon>
        <taxon>Lepeophtheirus</taxon>
    </lineage>
</organism>
<accession>A0A0K2T2Y8</accession>
<dbReference type="AlphaFoldDB" id="A0A0K2T2Y8"/>
<sequence length="50" mass="6000">MGVRIVPNIAFCVFETALCRDLLYFIKRSMYCTIIYKEYSTKYIYTQSNE</sequence>
<evidence type="ECO:0000313" key="1">
    <source>
        <dbReference type="EMBL" id="CDW20383.1"/>
    </source>
</evidence>
<reference evidence="1" key="1">
    <citation type="submission" date="2014-05" db="EMBL/GenBank/DDBJ databases">
        <authorList>
            <person name="Chronopoulou M."/>
        </authorList>
    </citation>
    <scope>NUCLEOTIDE SEQUENCE</scope>
    <source>
        <tissue evidence="1">Whole organism</tissue>
    </source>
</reference>